<protein>
    <recommendedName>
        <fullName evidence="8">Type II secretion system protein GspF domain-containing protein</fullName>
    </recommendedName>
</protein>
<dbReference type="GO" id="GO:0005886">
    <property type="term" value="C:plasma membrane"/>
    <property type="evidence" value="ECO:0007669"/>
    <property type="project" value="UniProtKB-SubCell"/>
</dbReference>
<accession>A0A2T9WS33</accession>
<sequence>MNFLVKKLYPYFKDKKYDIFYTQFKTSIEDYIKTTLKYSFLTFILSFISLSLIFIFYLNFYNIVLFSVSILFGIIVGLLTFIYFYIYPSLAKADYVKDIEDNLPFFALYFYSYSGSQMNIIDIFKLLNREKRFGAINKEISYLLILIDNFGYDILSALLQLAQKTPSEKFKEFLYGLISVIRSGGSLKDFARIYAKQNLEEYEIQLKEYNEKVNLWVTLYAFFFITFPMVLLILAFLFSIASGNVNILNSLLFFFIVIIPFSYITYLYMIHIYQPKI</sequence>
<evidence type="ECO:0000256" key="7">
    <source>
        <dbReference type="SAM" id="Phobius"/>
    </source>
</evidence>
<feature type="transmembrane region" description="Helical" evidence="7">
    <location>
        <begin position="65"/>
        <end position="86"/>
    </location>
</feature>
<dbReference type="Pfam" id="PF00482">
    <property type="entry name" value="T2SSF"/>
    <property type="match status" value="1"/>
</dbReference>
<feature type="coiled-coil region" evidence="6">
    <location>
        <begin position="192"/>
        <end position="219"/>
    </location>
</feature>
<comment type="subcellular location">
    <subcellularLocation>
        <location evidence="1">Cell membrane</location>
        <topology evidence="1">Multi-pass membrane protein</topology>
    </subcellularLocation>
</comment>
<dbReference type="PANTHER" id="PTHR35402:SF2">
    <property type="entry name" value="FLAGELLA ACCESSORY PROTEIN J"/>
    <property type="match status" value="1"/>
</dbReference>
<keyword evidence="2" id="KW-1003">Cell membrane</keyword>
<feature type="domain" description="Type II secretion system protein GspF" evidence="8">
    <location>
        <begin position="106"/>
        <end position="234"/>
    </location>
</feature>
<feature type="transmembrane region" description="Helical" evidence="7">
    <location>
        <begin position="38"/>
        <end position="58"/>
    </location>
</feature>
<keyword evidence="3 7" id="KW-0812">Transmembrane</keyword>
<feature type="transmembrane region" description="Helical" evidence="7">
    <location>
        <begin position="247"/>
        <end position="269"/>
    </location>
</feature>
<feature type="transmembrane region" description="Helical" evidence="7">
    <location>
        <begin position="215"/>
        <end position="241"/>
    </location>
</feature>
<dbReference type="AlphaFoldDB" id="A0A2T9WS33"/>
<evidence type="ECO:0000256" key="3">
    <source>
        <dbReference type="ARBA" id="ARBA00022692"/>
    </source>
</evidence>
<evidence type="ECO:0000256" key="5">
    <source>
        <dbReference type="ARBA" id="ARBA00023136"/>
    </source>
</evidence>
<organism evidence="9 10">
    <name type="scientific">Nanobsidianus stetteri</name>
    <dbReference type="NCBI Taxonomy" id="1294122"/>
    <lineage>
        <taxon>Archaea</taxon>
        <taxon>Nanobdellota</taxon>
        <taxon>Candidatus Nanoarchaeia</taxon>
        <taxon>Nanoarchaeales</taxon>
        <taxon>Nanopusillaceae</taxon>
        <taxon>Candidatus Nanobsidianus</taxon>
    </lineage>
</organism>
<evidence type="ECO:0000256" key="4">
    <source>
        <dbReference type="ARBA" id="ARBA00022989"/>
    </source>
</evidence>
<keyword evidence="4 7" id="KW-1133">Transmembrane helix</keyword>
<comment type="caution">
    <text evidence="9">The sequence shown here is derived from an EMBL/GenBank/DDBJ whole genome shotgun (WGS) entry which is preliminary data.</text>
</comment>
<keyword evidence="5 7" id="KW-0472">Membrane</keyword>
<reference evidence="9 10" key="1">
    <citation type="journal article" date="2015" name="Appl. Environ. Microbiol.">
        <title>Nanoarchaeota, Their Sulfolobales Host, and Nanoarchaeota Virus Distribution across Yellowstone National Park Hot Springs.</title>
        <authorList>
            <person name="Munson-McGee J.H."/>
            <person name="Field E.K."/>
            <person name="Bateson M."/>
            <person name="Rooney C."/>
            <person name="Stepanauskas R."/>
            <person name="Young M.J."/>
        </authorList>
    </citation>
    <scope>NUCLEOTIDE SEQUENCE [LARGE SCALE GENOMIC DNA]</scope>
    <source>
        <strain evidence="9">SCGC AB-777_O03</strain>
    </source>
</reference>
<gene>
    <name evidence="9" type="ORF">DDW05_02525</name>
</gene>
<dbReference type="Proteomes" id="UP000245908">
    <property type="component" value="Unassembled WGS sequence"/>
</dbReference>
<dbReference type="PANTHER" id="PTHR35402">
    <property type="entry name" value="INTEGRAL MEMBRANE PROTEIN-RELATED"/>
    <property type="match status" value="1"/>
</dbReference>
<evidence type="ECO:0000313" key="9">
    <source>
        <dbReference type="EMBL" id="PVU70657.1"/>
    </source>
</evidence>
<proteinExistence type="predicted"/>
<dbReference type="EMBL" id="QEFH01000021">
    <property type="protein sequence ID" value="PVU70657.1"/>
    <property type="molecule type" value="Genomic_DNA"/>
</dbReference>
<dbReference type="InterPro" id="IPR056569">
    <property type="entry name" value="ArlJ-like"/>
</dbReference>
<feature type="transmembrane region" description="Helical" evidence="7">
    <location>
        <begin position="140"/>
        <end position="161"/>
    </location>
</feature>
<name>A0A2T9WS33_NANST</name>
<evidence type="ECO:0000256" key="6">
    <source>
        <dbReference type="SAM" id="Coils"/>
    </source>
</evidence>
<evidence type="ECO:0000313" key="10">
    <source>
        <dbReference type="Proteomes" id="UP000245908"/>
    </source>
</evidence>
<dbReference type="InterPro" id="IPR018076">
    <property type="entry name" value="T2SS_GspF_dom"/>
</dbReference>
<feature type="transmembrane region" description="Helical" evidence="7">
    <location>
        <begin position="106"/>
        <end position="128"/>
    </location>
</feature>
<keyword evidence="6" id="KW-0175">Coiled coil</keyword>
<evidence type="ECO:0000259" key="8">
    <source>
        <dbReference type="Pfam" id="PF00482"/>
    </source>
</evidence>
<evidence type="ECO:0000256" key="2">
    <source>
        <dbReference type="ARBA" id="ARBA00022475"/>
    </source>
</evidence>
<evidence type="ECO:0000256" key="1">
    <source>
        <dbReference type="ARBA" id="ARBA00004651"/>
    </source>
</evidence>